<name>A0ABY4LXT0_9FLAO</name>
<organism evidence="2 3">
    <name type="scientific">Flavobacterium humidisoli</name>
    <dbReference type="NCBI Taxonomy" id="2937442"/>
    <lineage>
        <taxon>Bacteria</taxon>
        <taxon>Pseudomonadati</taxon>
        <taxon>Bacteroidota</taxon>
        <taxon>Flavobacteriia</taxon>
        <taxon>Flavobacteriales</taxon>
        <taxon>Flavobacteriaceae</taxon>
        <taxon>Flavobacterium</taxon>
    </lineage>
</organism>
<reference evidence="2 3" key="1">
    <citation type="submission" date="2022-04" db="EMBL/GenBank/DDBJ databases">
        <authorList>
            <person name="Ra J.-S."/>
            <person name="Kim S.-B."/>
        </authorList>
    </citation>
    <scope>NUCLEOTIDE SEQUENCE [LARGE SCALE GENOMIC DNA]</scope>
    <source>
        <strain evidence="2 3">MMS21-Er5</strain>
    </source>
</reference>
<feature type="coiled-coil region" evidence="1">
    <location>
        <begin position="76"/>
        <end position="103"/>
    </location>
</feature>
<dbReference type="SUPFAM" id="SSF111384">
    <property type="entry name" value="OmpH-like"/>
    <property type="match status" value="1"/>
</dbReference>
<evidence type="ECO:0000256" key="1">
    <source>
        <dbReference type="SAM" id="Coils"/>
    </source>
</evidence>
<dbReference type="SMART" id="SM00935">
    <property type="entry name" value="OmpH"/>
    <property type="match status" value="1"/>
</dbReference>
<evidence type="ECO:0000313" key="2">
    <source>
        <dbReference type="EMBL" id="UPZ17874.1"/>
    </source>
</evidence>
<dbReference type="Gene3D" id="3.30.910.20">
    <property type="entry name" value="Skp domain"/>
    <property type="match status" value="1"/>
</dbReference>
<dbReference type="Pfam" id="PF03938">
    <property type="entry name" value="OmpH"/>
    <property type="match status" value="1"/>
</dbReference>
<proteinExistence type="predicted"/>
<dbReference type="RefSeq" id="WP_248729812.1">
    <property type="nucleotide sequence ID" value="NZ_CP096829.1"/>
</dbReference>
<keyword evidence="1" id="KW-0175">Coiled coil</keyword>
<dbReference type="Proteomes" id="UP000829998">
    <property type="component" value="Chromosome"/>
</dbReference>
<dbReference type="InterPro" id="IPR005632">
    <property type="entry name" value="Chaperone_Skp"/>
</dbReference>
<protein>
    <submittedName>
        <fullName evidence="2">OmpH family outer membrane protein</fullName>
    </submittedName>
</protein>
<accession>A0ABY4LXT0</accession>
<sequence length="186" mass="21826">MDNKLNRLLAFIFWFSLQVQAQQHVYVYRDSVFAKLDGYKGKYKKLDSLKLIYTQEIQTERAKLQNKYVGLSNLYAVEKGETIDQLKARMNSLDKEKLILLQEEDKLLATRIKSYNRMLEQQFILEIQPYISVVNKAISSYAKKNKVDYVWTMEELQNNLLFANPGKNITKTIADAANKEFARRNL</sequence>
<keyword evidence="3" id="KW-1185">Reference proteome</keyword>
<evidence type="ECO:0000313" key="3">
    <source>
        <dbReference type="Proteomes" id="UP000829998"/>
    </source>
</evidence>
<dbReference type="InterPro" id="IPR024930">
    <property type="entry name" value="Skp_dom_sf"/>
</dbReference>
<dbReference type="EMBL" id="CP096829">
    <property type="protein sequence ID" value="UPZ17874.1"/>
    <property type="molecule type" value="Genomic_DNA"/>
</dbReference>
<gene>
    <name evidence="2" type="ORF">M0M44_11110</name>
</gene>